<dbReference type="Proteomes" id="UP000528286">
    <property type="component" value="Unassembled WGS sequence"/>
</dbReference>
<dbReference type="InterPro" id="IPR006368">
    <property type="entry name" value="GDP_Man_deHydtase"/>
</dbReference>
<dbReference type="AlphaFoldDB" id="A0A7W6NN34"/>
<comment type="similarity">
    <text evidence="3 8">Belongs to the NAD(P)-dependent epimerase/dehydratase family. GDP-mannose 4,6-dehydratase subfamily.</text>
</comment>
<evidence type="ECO:0000256" key="8">
    <source>
        <dbReference type="HAMAP-Rule" id="MF_00955"/>
    </source>
</evidence>
<dbReference type="SUPFAM" id="SSF51735">
    <property type="entry name" value="NAD(P)-binding Rossmann-fold domains"/>
    <property type="match status" value="1"/>
</dbReference>
<evidence type="ECO:0000256" key="4">
    <source>
        <dbReference type="ARBA" id="ARBA00011989"/>
    </source>
</evidence>
<dbReference type="GO" id="GO:0008446">
    <property type="term" value="F:GDP-mannose 4,6-dehydratase activity"/>
    <property type="evidence" value="ECO:0007669"/>
    <property type="project" value="UniProtKB-UniRule"/>
</dbReference>
<comment type="caution">
    <text evidence="8">Lacks conserved residue(s) required for the propagation of feature annotation.</text>
</comment>
<dbReference type="InterPro" id="IPR036291">
    <property type="entry name" value="NAD(P)-bd_dom_sf"/>
</dbReference>
<evidence type="ECO:0000256" key="3">
    <source>
        <dbReference type="ARBA" id="ARBA00009263"/>
    </source>
</evidence>
<dbReference type="NCBIfam" id="TIGR01472">
    <property type="entry name" value="gmd"/>
    <property type="match status" value="1"/>
</dbReference>
<dbReference type="HAMAP" id="MF_00955">
    <property type="entry name" value="GDP_Man_dehydratase"/>
    <property type="match status" value="1"/>
</dbReference>
<evidence type="ECO:0000313" key="10">
    <source>
        <dbReference type="EMBL" id="MBB4066952.1"/>
    </source>
</evidence>
<dbReference type="RefSeq" id="WP_210297038.1">
    <property type="nucleotide sequence ID" value="NZ_JACIEZ010000013.1"/>
</dbReference>
<dbReference type="Gene3D" id="3.40.50.720">
    <property type="entry name" value="NAD(P)-binding Rossmann-like Domain"/>
    <property type="match status" value="1"/>
</dbReference>
<gene>
    <name evidence="8" type="primary">gmd</name>
    <name evidence="10" type="ORF">GGR23_004179</name>
</gene>
<sequence>MKRALITGVTGQDGAYLAELLLAKGYEVHGLKRRTSLFNTDRIDHLFHDPHVAGLPFYLHHGDMIDSSSLIRVIAEVRPDEIYNLAAQSHVGVSFEQPEYTANSDALGTLRLLEAIRILGLEKQTRFYQASTSELYGLVKETPQTEETPFHPRSPYAVAKLYAYWITVNYREAYGLHACNGILFNHESPLRGETFVTRKITRALAAMAAGGQDCLYLGNLDARRDWGHARDYVEMQWMMLQQEKPEDFVIATGVQHSVRDFVDLAVSHLGLRLEWQGQGTDEKGIIAETDGRFPELVPGMVIVRVDPAYYRPAEVETLLGDATKARVKLGWTPRTTFAEVVEEMMAADLDLAFRNAALAGLSTKVSLAPAGTAALMQRLDALRRALDGEAPAGIRHGGLS</sequence>
<dbReference type="EC" id="4.2.1.47" evidence="4 8"/>
<evidence type="ECO:0000256" key="7">
    <source>
        <dbReference type="ARBA" id="ARBA00059383"/>
    </source>
</evidence>
<dbReference type="InterPro" id="IPR016040">
    <property type="entry name" value="NAD(P)-bd_dom"/>
</dbReference>
<organism evidence="10 11">
    <name type="scientific">Gellertiella hungarica</name>
    <dbReference type="NCBI Taxonomy" id="1572859"/>
    <lineage>
        <taxon>Bacteria</taxon>
        <taxon>Pseudomonadati</taxon>
        <taxon>Pseudomonadota</taxon>
        <taxon>Alphaproteobacteria</taxon>
        <taxon>Hyphomicrobiales</taxon>
        <taxon>Rhizobiaceae</taxon>
        <taxon>Gellertiella</taxon>
    </lineage>
</organism>
<keyword evidence="6 8" id="KW-0456">Lyase</keyword>
<feature type="domain" description="NAD(P)-binding" evidence="9">
    <location>
        <begin position="5"/>
        <end position="344"/>
    </location>
</feature>
<evidence type="ECO:0000256" key="1">
    <source>
        <dbReference type="ARBA" id="ARBA00000188"/>
    </source>
</evidence>
<dbReference type="FunFam" id="3.40.50.720:FF:000924">
    <property type="entry name" value="GDP-mannose 4,6 dehydratase"/>
    <property type="match status" value="1"/>
</dbReference>
<dbReference type="CDD" id="cd05260">
    <property type="entry name" value="GDP_MD_SDR_e"/>
    <property type="match status" value="1"/>
</dbReference>
<dbReference type="PANTHER" id="PTHR43715:SF1">
    <property type="entry name" value="GDP-MANNOSE 4,6 DEHYDRATASE"/>
    <property type="match status" value="1"/>
</dbReference>
<comment type="function">
    <text evidence="7 8">Catalyzes the conversion of GDP-D-mannose to GDP-4-dehydro-6-deoxy-D-mannose.</text>
</comment>
<comment type="cofactor">
    <cofactor evidence="2 8">
        <name>NADP(+)</name>
        <dbReference type="ChEBI" id="CHEBI:58349"/>
    </cofactor>
</comment>
<reference evidence="10 11" key="1">
    <citation type="submission" date="2020-08" db="EMBL/GenBank/DDBJ databases">
        <title>Genomic Encyclopedia of Type Strains, Phase IV (KMG-IV): sequencing the most valuable type-strain genomes for metagenomic binning, comparative biology and taxonomic classification.</title>
        <authorList>
            <person name="Goeker M."/>
        </authorList>
    </citation>
    <scope>NUCLEOTIDE SEQUENCE [LARGE SCALE GENOMIC DNA]</scope>
    <source>
        <strain evidence="10 11">DSM 29853</strain>
    </source>
</reference>
<keyword evidence="11" id="KW-1185">Reference proteome</keyword>
<accession>A0A7W6NN34</accession>
<evidence type="ECO:0000259" key="9">
    <source>
        <dbReference type="Pfam" id="PF16363"/>
    </source>
</evidence>
<evidence type="ECO:0000313" key="11">
    <source>
        <dbReference type="Proteomes" id="UP000528286"/>
    </source>
</evidence>
<evidence type="ECO:0000256" key="6">
    <source>
        <dbReference type="ARBA" id="ARBA00023239"/>
    </source>
</evidence>
<evidence type="ECO:0000256" key="2">
    <source>
        <dbReference type="ARBA" id="ARBA00001937"/>
    </source>
</evidence>
<dbReference type="GO" id="GO:0042351">
    <property type="term" value="P:'de novo' GDP-L-fucose biosynthetic process"/>
    <property type="evidence" value="ECO:0007669"/>
    <property type="project" value="TreeGrafter"/>
</dbReference>
<evidence type="ECO:0000256" key="5">
    <source>
        <dbReference type="ARBA" id="ARBA00022458"/>
    </source>
</evidence>
<keyword evidence="5" id="KW-0536">Nodulation</keyword>
<dbReference type="GO" id="GO:0070401">
    <property type="term" value="F:NADP+ binding"/>
    <property type="evidence" value="ECO:0007669"/>
    <property type="project" value="UniProtKB-UniRule"/>
</dbReference>
<proteinExistence type="inferred from homology"/>
<protein>
    <recommendedName>
        <fullName evidence="4 8">GDP-mannose 4,6-dehydratase</fullName>
        <ecNumber evidence="4 8">4.2.1.47</ecNumber>
    </recommendedName>
    <alternativeName>
        <fullName evidence="8">GDP-D-mannose dehydratase</fullName>
    </alternativeName>
</protein>
<dbReference type="EMBL" id="JACIEZ010000013">
    <property type="protein sequence ID" value="MBB4066952.1"/>
    <property type="molecule type" value="Genomic_DNA"/>
</dbReference>
<dbReference type="Gene3D" id="3.90.25.10">
    <property type="entry name" value="UDP-galactose 4-epimerase, domain 1"/>
    <property type="match status" value="1"/>
</dbReference>
<name>A0A7W6NN34_9HYPH</name>
<keyword evidence="8" id="KW-0521">NADP</keyword>
<dbReference type="PANTHER" id="PTHR43715">
    <property type="entry name" value="GDP-MANNOSE 4,6-DEHYDRATASE"/>
    <property type="match status" value="1"/>
</dbReference>
<dbReference type="Pfam" id="PF16363">
    <property type="entry name" value="GDP_Man_Dehyd"/>
    <property type="match status" value="1"/>
</dbReference>
<comment type="catalytic activity">
    <reaction evidence="1 8">
        <text>GDP-alpha-D-mannose = GDP-4-dehydro-alpha-D-rhamnose + H2O</text>
        <dbReference type="Rhea" id="RHEA:23820"/>
        <dbReference type="ChEBI" id="CHEBI:15377"/>
        <dbReference type="ChEBI" id="CHEBI:57527"/>
        <dbReference type="ChEBI" id="CHEBI:57964"/>
        <dbReference type="EC" id="4.2.1.47"/>
    </reaction>
</comment>
<comment type="caution">
    <text evidence="10">The sequence shown here is derived from an EMBL/GenBank/DDBJ whole genome shotgun (WGS) entry which is preliminary data.</text>
</comment>